<accession>A0A6G6J2A9</accession>
<gene>
    <name evidence="1" type="ORF">G5B91_25565</name>
</gene>
<proteinExistence type="predicted"/>
<protein>
    <submittedName>
        <fullName evidence="1">Uncharacterized protein</fullName>
    </submittedName>
</protein>
<organism evidence="1 2">
    <name type="scientific">Pseudomonas nitroreducens</name>
    <dbReference type="NCBI Taxonomy" id="46680"/>
    <lineage>
        <taxon>Bacteria</taxon>
        <taxon>Pseudomonadati</taxon>
        <taxon>Pseudomonadota</taxon>
        <taxon>Gammaproteobacteria</taxon>
        <taxon>Pseudomonadales</taxon>
        <taxon>Pseudomonadaceae</taxon>
        <taxon>Pseudomonas</taxon>
    </lineage>
</organism>
<dbReference type="AlphaFoldDB" id="A0A6G6J2A9"/>
<evidence type="ECO:0000313" key="2">
    <source>
        <dbReference type="Proteomes" id="UP000501063"/>
    </source>
</evidence>
<reference evidence="1 2" key="1">
    <citation type="submission" date="2020-02" db="EMBL/GenBank/DDBJ databases">
        <title>Integrative conjugative elements (ICEs) and plasmids drive adaptation of Pseudomonas nitroreducens strain HBP1 to wastewater environment.</title>
        <authorList>
            <person name="Sentchilo V."/>
            <person name="Carraro N."/>
            <person name="Bertelli C."/>
            <person name="van der Meer J.R."/>
        </authorList>
    </citation>
    <scope>NUCLEOTIDE SEQUENCE [LARGE SCALE GENOMIC DNA]</scope>
    <source>
        <strain evidence="1 2">HBP1</strain>
    </source>
</reference>
<dbReference type="EMBL" id="CP049140">
    <property type="protein sequence ID" value="QIE89449.1"/>
    <property type="molecule type" value="Genomic_DNA"/>
</dbReference>
<name>A0A6G6J2A9_PSENT</name>
<dbReference type="KEGG" id="pnt:G5B91_25565"/>
<sequence length="80" mass="8631">MRYELTINELYNNTPAGLAAGSVTIRFTASGAEVGRKYLHGKTTSDYRVMGDLPEGGAVAEAIRQVGRVKFAWREVPGSA</sequence>
<dbReference type="Proteomes" id="UP000501063">
    <property type="component" value="Chromosome"/>
</dbReference>
<evidence type="ECO:0000313" key="1">
    <source>
        <dbReference type="EMBL" id="QIE89449.1"/>
    </source>
</evidence>
<dbReference type="RefSeq" id="WP_024762936.1">
    <property type="nucleotide sequence ID" value="NZ_CP049140.1"/>
</dbReference>